<protein>
    <recommendedName>
        <fullName evidence="4">TMhelix containing protein</fullName>
    </recommendedName>
</protein>
<dbReference type="Proteomes" id="UP001605989">
    <property type="component" value="Unassembled WGS sequence"/>
</dbReference>
<keyword evidence="3" id="KW-1185">Reference proteome</keyword>
<reference evidence="2 3" key="1">
    <citation type="submission" date="2024-10" db="EMBL/GenBank/DDBJ databases">
        <authorList>
            <person name="Sang B.-I."/>
            <person name="Prabhaharan D."/>
        </authorList>
    </citation>
    <scope>NUCLEOTIDE SEQUENCE [LARGE SCALE GENOMIC DNA]</scope>
    <source>
        <strain evidence="2 3">MH</strain>
    </source>
</reference>
<proteinExistence type="predicted"/>
<evidence type="ECO:0000313" key="3">
    <source>
        <dbReference type="Proteomes" id="UP001605989"/>
    </source>
</evidence>
<dbReference type="EMBL" id="JBIEKR010000012">
    <property type="protein sequence ID" value="MFG6273955.1"/>
    <property type="molecule type" value="Genomic_DNA"/>
</dbReference>
<feature type="transmembrane region" description="Helical" evidence="1">
    <location>
        <begin position="65"/>
        <end position="85"/>
    </location>
</feature>
<name>A0ABW7DVA8_9FIRM</name>
<evidence type="ECO:0008006" key="4">
    <source>
        <dbReference type="Google" id="ProtNLM"/>
    </source>
</evidence>
<accession>A0ABW7DVA8</accession>
<sequence length="86" mass="10186">MKNIQYVTTNRCQQVEDLKQEVRKVKTMCNDHDDDLIEAGEMIEKILLNQEENAQKFKTLPRDIWGLRIACLAILLLTIYLYVFVR</sequence>
<evidence type="ECO:0000313" key="2">
    <source>
        <dbReference type="EMBL" id="MFG6273955.1"/>
    </source>
</evidence>
<evidence type="ECO:0000256" key="1">
    <source>
        <dbReference type="SAM" id="Phobius"/>
    </source>
</evidence>
<gene>
    <name evidence="2" type="ORF">ACGTZG_12245</name>
</gene>
<comment type="caution">
    <text evidence="2">The sequence shown here is derived from an EMBL/GenBank/DDBJ whole genome shotgun (WGS) entry which is preliminary data.</text>
</comment>
<keyword evidence="1" id="KW-0472">Membrane</keyword>
<organism evidence="2 3">
    <name type="scientific">Megasphaera hexanoica</name>
    <dbReference type="NCBI Taxonomy" id="1675036"/>
    <lineage>
        <taxon>Bacteria</taxon>
        <taxon>Bacillati</taxon>
        <taxon>Bacillota</taxon>
        <taxon>Negativicutes</taxon>
        <taxon>Veillonellales</taxon>
        <taxon>Veillonellaceae</taxon>
        <taxon>Megasphaera</taxon>
    </lineage>
</organism>
<keyword evidence="1" id="KW-1133">Transmembrane helix</keyword>
<keyword evidence="1" id="KW-0812">Transmembrane</keyword>
<dbReference type="RefSeq" id="WP_113855539.1">
    <property type="nucleotide sequence ID" value="NZ_CP011940.1"/>
</dbReference>